<name>A0A8S3Y624_PARAO</name>
<evidence type="ECO:0000313" key="1">
    <source>
        <dbReference type="EMBL" id="CAG5052096.1"/>
    </source>
</evidence>
<accession>A0A8S3Y624</accession>
<organism evidence="1 2">
    <name type="scientific">Parnassius apollo</name>
    <name type="common">Apollo butterfly</name>
    <name type="synonym">Papilio apollo</name>
    <dbReference type="NCBI Taxonomy" id="110799"/>
    <lineage>
        <taxon>Eukaryota</taxon>
        <taxon>Metazoa</taxon>
        <taxon>Ecdysozoa</taxon>
        <taxon>Arthropoda</taxon>
        <taxon>Hexapoda</taxon>
        <taxon>Insecta</taxon>
        <taxon>Pterygota</taxon>
        <taxon>Neoptera</taxon>
        <taxon>Endopterygota</taxon>
        <taxon>Lepidoptera</taxon>
        <taxon>Glossata</taxon>
        <taxon>Ditrysia</taxon>
        <taxon>Papilionoidea</taxon>
        <taxon>Papilionidae</taxon>
        <taxon>Parnassiinae</taxon>
        <taxon>Parnassini</taxon>
        <taxon>Parnassius</taxon>
        <taxon>Parnassius</taxon>
    </lineage>
</organism>
<dbReference type="Proteomes" id="UP000691718">
    <property type="component" value="Unassembled WGS sequence"/>
</dbReference>
<gene>
    <name evidence="1" type="ORF">PAPOLLO_LOCUS25266</name>
</gene>
<evidence type="ECO:0000313" key="2">
    <source>
        <dbReference type="Proteomes" id="UP000691718"/>
    </source>
</evidence>
<sequence length="117" mass="13085">MLIVISKNNIAVDKPEWCSSAEDIWVSLTLQFPHSKRNIKLNVFTVYLCTENMGASFSDQVDNFVSTTLKLLISAYSNDKFLNIGDFNIGSIIWFNTSTGSKSCGAKGELVQYFIET</sequence>
<comment type="caution">
    <text evidence="1">The sequence shown here is derived from an EMBL/GenBank/DDBJ whole genome shotgun (WGS) entry which is preliminary data.</text>
</comment>
<protein>
    <submittedName>
        <fullName evidence="1">(apollo) hypothetical protein</fullName>
    </submittedName>
</protein>
<reference evidence="1" key="1">
    <citation type="submission" date="2021-04" db="EMBL/GenBank/DDBJ databases">
        <authorList>
            <person name="Tunstrom K."/>
        </authorList>
    </citation>
    <scope>NUCLEOTIDE SEQUENCE</scope>
</reference>
<proteinExistence type="predicted"/>
<keyword evidence="2" id="KW-1185">Reference proteome</keyword>
<dbReference type="EMBL" id="CAJQZP010001514">
    <property type="protein sequence ID" value="CAG5052096.1"/>
    <property type="molecule type" value="Genomic_DNA"/>
</dbReference>
<dbReference type="AlphaFoldDB" id="A0A8S3Y624"/>